<dbReference type="Pfam" id="PF13884">
    <property type="entry name" value="Peptidase_S74"/>
    <property type="match status" value="1"/>
</dbReference>
<accession>A0A6C0BVV3</accession>
<sequence length="1914" mass="206502">MSNTGLQFRVNTDSTTSSGLGISYDTVDSNITFGYGYPRIQLRQYTLGEHMDLCNNGIDICGNNARVILTSDGLDICGTTHVSLAALSTLEGLSGKISDNFVDVTGPQDIAGTKTFTDEIQGSIESVRDGVYTRAENQDISGTKTFTEGLKCRDISLTDLDAIVGESVSYAANVSFVTDYVDSVINDINELKPATSEKIGGVILPSGENIDDISINEFGILSLPNVFFKDITNKSEVSSQTISGETFFTNAIRADICGNAGSVTDGVYLSDNQEITGSKLFSNTLRKNAELNVILVNPVEIDISSNHYHDTENPDNSYNLFKINGHEQPVLEFTYGNKYRFIQDISFSLATPLQFYVDPQLTEEYYYTTISTRDISVATPPTHVTIDIDLSTAYDGDIPAYLYYGGSENNTRTAGNKIIIKGAPGIVDTLTTQTIIGDKTFGGNVNFTGMAISTNNVSFLGGTNINATDSSFNLEENNVYVTTQTPDNSSNLAASTGFVKTNIELLKDAVGTNLDTLKELADAIGNDADFFRTIDNSFQTIIGTNPAWTVSDPSTITLLSAAIYNDNDFGLHIDASINTKVSLTGDELISGEKTFSTGIDISNLKIINPDTEFKPASAGRVLMYNSNGKIDLCGNTIITPHERIEFTGVSNEAVRTSGVQTIDGVKIFTETIDGDISGALRAPTTIMGGHLIPDTHEQYDIGSAGNKIRHIFISDNSLWIGEDHKINISEGKVRFKKRDVDKPPPTLKTYDNDIESSILTYTGKALIADISASGWLEYARSLPNLTINNNTGKEIELSDLYGNTEQDAWEDDDQTLTKRDKEAFIDVSNNAIRITNIDQTIEGNKSFSGTVDISNLKISDFSAKRNHVLMINDNYELDISADVNSAFLLDSHGVGTTHHVGIGSESDANAMLFVNGTASITDISTDTINIVGIATADGCPDDATDNTTNIATTHFVQNVSGGIYANIAVMSANIDLSFGQAKDRTDVSFGKVDVSFVKVDASFVKVATTFSQLNTDIATRSGAVDVSFVKVDASFVKVDASFDVIATTFSQLNGDIATRSGAVDVSFVKVDASFVKVDASFDIVDASLEEMVTTQNKDQTIEGKKTFLDGLTVNPDSNNPIVFDNPAGHLKVNFKCQDNASKYTKLILGHEAATTGWLHLGSDTQRGAGIIYNQTVATPFETGKFIFYTQGGDGSIFKHMQFDNEVDNSNVEFFGDVSLNDPNGKFLGDLEGNADTASLAAQATKLAATQNIAGQPFDGTLAISIDLNDLSNVNTTSPPTDGQALIWDSSQWIAGNPTEAMYANLATQATQLTTAHNIAGQPFDGTQNVVIELDDLSGVDISMNILTNGQALVWNDSSGVWNPGNVAAAGGGGGGGGGIWSLESNNIQLPNSITKVQMHDQEFVFSGSQRLLIDQRTDTSYSDVLIPASSAVWTIADDSMKLPTDISVVHINDVNFKMTGTAARFTIDLTDTPEYTVGPSQSIGWDVSGGHIIYNGEGNIGIGTKDPQSALDVSGDIIVRNGSGAKITLQSDEINFSSSGTIDGSQILMNPAASATAGKVGIGTNDFSTPTITHVNSASTVGNTKDKLHVKGNIRVSNAALSAFMQIGGPWNQAGVIDTYNTPMMLNPYSRQNIRLCENGGYVGIGTTNPDYPLHITTGGASANQGGNPSRHLNHTSTEYNNGTYSVQTSLFCAYSATVQSLFILSDNRIKSDISDIDDDRALQQVNALESKEYHYIDPHRRREMKTIGFIAQEVKEIIPNAVSLQKDWVPDEMRILSSLEWDSNVLTIADLDMSSENLTGRFKFFVSNDPSGNDEIKVEIECEKDLSGNKTNQFKFEQQYTNVFFYGKEVNDFHTIDKAQIFALHHSAIQELSRRNDTLVAENTTKTAEIAMLTADNVQLKADISLIKQHLGI</sequence>
<reference evidence="2" key="1">
    <citation type="journal article" date="2020" name="Nature">
        <title>Giant virus diversity and host interactions through global metagenomics.</title>
        <authorList>
            <person name="Schulz F."/>
            <person name="Roux S."/>
            <person name="Paez-Espino D."/>
            <person name="Jungbluth S."/>
            <person name="Walsh D.A."/>
            <person name="Denef V.J."/>
            <person name="McMahon K.D."/>
            <person name="Konstantinidis K.T."/>
            <person name="Eloe-Fadrosh E.A."/>
            <person name="Kyrpides N.C."/>
            <person name="Woyke T."/>
        </authorList>
    </citation>
    <scope>NUCLEOTIDE SEQUENCE</scope>
    <source>
        <strain evidence="2">GVMAG-M-3300020166-18</strain>
    </source>
</reference>
<dbReference type="EMBL" id="MN739271">
    <property type="protein sequence ID" value="QHS96565.1"/>
    <property type="molecule type" value="Genomic_DNA"/>
</dbReference>
<name>A0A6C0BVV3_9ZZZZ</name>
<evidence type="ECO:0000259" key="1">
    <source>
        <dbReference type="PROSITE" id="PS51688"/>
    </source>
</evidence>
<evidence type="ECO:0000313" key="2">
    <source>
        <dbReference type="EMBL" id="QHS96565.1"/>
    </source>
</evidence>
<dbReference type="InterPro" id="IPR030392">
    <property type="entry name" value="S74_ICA"/>
</dbReference>
<feature type="domain" description="Peptidase S74" evidence="1">
    <location>
        <begin position="1706"/>
        <end position="1884"/>
    </location>
</feature>
<protein>
    <recommendedName>
        <fullName evidence="1">Peptidase S74 domain-containing protein</fullName>
    </recommendedName>
</protein>
<proteinExistence type="predicted"/>
<dbReference type="PROSITE" id="PS51688">
    <property type="entry name" value="ICA"/>
    <property type="match status" value="1"/>
</dbReference>
<organism evidence="2">
    <name type="scientific">viral metagenome</name>
    <dbReference type="NCBI Taxonomy" id="1070528"/>
    <lineage>
        <taxon>unclassified sequences</taxon>
        <taxon>metagenomes</taxon>
        <taxon>organismal metagenomes</taxon>
    </lineage>
</organism>